<dbReference type="GO" id="GO:0010181">
    <property type="term" value="F:FMN binding"/>
    <property type="evidence" value="ECO:0007669"/>
    <property type="project" value="TreeGrafter"/>
</dbReference>
<dbReference type="InterPro" id="IPR029039">
    <property type="entry name" value="Flavoprotein-like_sf"/>
</dbReference>
<keyword evidence="2" id="KW-0285">Flavoprotein</keyword>
<reference evidence="6 7" key="1">
    <citation type="submission" date="2016-10" db="EMBL/GenBank/DDBJ databases">
        <authorList>
            <person name="de Groot N.N."/>
        </authorList>
    </citation>
    <scope>NUCLEOTIDE SEQUENCE [LARGE SCALE GENOMIC DNA]</scope>
    <source>
        <strain evidence="6 7">558</strain>
    </source>
</reference>
<keyword evidence="8" id="KW-1185">Reference proteome</keyword>
<dbReference type="SUPFAM" id="SSF52218">
    <property type="entry name" value="Flavoproteins"/>
    <property type="match status" value="1"/>
</dbReference>
<dbReference type="PANTHER" id="PTHR30543:SF21">
    <property type="entry name" value="NAD(P)H-DEPENDENT FMN REDUCTASE LOT6"/>
    <property type="match status" value="1"/>
</dbReference>
<evidence type="ECO:0000313" key="5">
    <source>
        <dbReference type="EMBL" id="BCB69704.1"/>
    </source>
</evidence>
<dbReference type="EMBL" id="AP022869">
    <property type="protein sequence ID" value="BCB69704.1"/>
    <property type="molecule type" value="Genomic_DNA"/>
</dbReference>
<dbReference type="Proteomes" id="UP000199493">
    <property type="component" value="Unassembled WGS sequence"/>
</dbReference>
<dbReference type="PANTHER" id="PTHR30543">
    <property type="entry name" value="CHROMATE REDUCTASE"/>
    <property type="match status" value="1"/>
</dbReference>
<feature type="region of interest" description="Disordered" evidence="3">
    <location>
        <begin position="198"/>
        <end position="220"/>
    </location>
</feature>
<dbReference type="InterPro" id="IPR050712">
    <property type="entry name" value="NAD(P)H-dep_reductase"/>
</dbReference>
<protein>
    <submittedName>
        <fullName evidence="5 6">FMN reductase</fullName>
    </submittedName>
</protein>
<name>A0A1H8N788_9GAMM</name>
<evidence type="ECO:0000313" key="6">
    <source>
        <dbReference type="EMBL" id="SEO25444.1"/>
    </source>
</evidence>
<dbReference type="InterPro" id="IPR005025">
    <property type="entry name" value="FMN_Rdtase-like_dom"/>
</dbReference>
<accession>A0A6F8X7K7</accession>
<organism evidence="6 7">
    <name type="scientific">Vreelandella aquamarina</name>
    <dbReference type="NCBI Taxonomy" id="77097"/>
    <lineage>
        <taxon>Bacteria</taxon>
        <taxon>Pseudomonadati</taxon>
        <taxon>Pseudomonadota</taxon>
        <taxon>Gammaproteobacteria</taxon>
        <taxon>Oceanospirillales</taxon>
        <taxon>Halomonadaceae</taxon>
        <taxon>Vreelandella</taxon>
    </lineage>
</organism>
<dbReference type="STRING" id="77097.SAMN04490369_106012"/>
<accession>A0A1H8N788</accession>
<dbReference type="GO" id="GO:0016491">
    <property type="term" value="F:oxidoreductase activity"/>
    <property type="evidence" value="ECO:0007669"/>
    <property type="project" value="InterPro"/>
</dbReference>
<dbReference type="AlphaFoldDB" id="A0A1H8N788"/>
<dbReference type="GO" id="GO:0005829">
    <property type="term" value="C:cytosol"/>
    <property type="evidence" value="ECO:0007669"/>
    <property type="project" value="TreeGrafter"/>
</dbReference>
<evidence type="ECO:0000313" key="7">
    <source>
        <dbReference type="Proteomes" id="UP000199493"/>
    </source>
</evidence>
<evidence type="ECO:0000256" key="3">
    <source>
        <dbReference type="SAM" id="MobiDB-lite"/>
    </source>
</evidence>
<dbReference type="Pfam" id="PF03358">
    <property type="entry name" value="FMN_red"/>
    <property type="match status" value="1"/>
</dbReference>
<feature type="domain" description="NADPH-dependent FMN reductase-like" evidence="4">
    <location>
        <begin position="5"/>
        <end position="157"/>
    </location>
</feature>
<sequence length="220" mass="24069">MAHYLIFLGSTRTSTPPAPARLGERVAKACLQLLSAQRDTTAEIIDPLSLDLSGPFKPHFAYSASTVPDDLDALAIKIDQADGYVMVSPEYNHAMSPALSHLLNHFGASLFAFKPSAIVTYSMGQWGGARAAVNMRSFLSELGCLPVSAMIHIPKAHEALDNDGQFHAEQERWEGYFGRTLVQLMWWANAAKAYKAEQDPTRLSPAINQTPSQRDAPPCQ</sequence>
<dbReference type="EMBL" id="FODB01000060">
    <property type="protein sequence ID" value="SEO25444.1"/>
    <property type="molecule type" value="Genomic_DNA"/>
</dbReference>
<comment type="cofactor">
    <cofactor evidence="1">
        <name>FMN</name>
        <dbReference type="ChEBI" id="CHEBI:58210"/>
    </cofactor>
</comment>
<dbReference type="RefSeq" id="WP_062359112.1">
    <property type="nucleotide sequence ID" value="NZ_AP022869.1"/>
</dbReference>
<evidence type="ECO:0000256" key="1">
    <source>
        <dbReference type="ARBA" id="ARBA00001917"/>
    </source>
</evidence>
<proteinExistence type="predicted"/>
<dbReference type="Gene3D" id="3.40.50.360">
    <property type="match status" value="1"/>
</dbReference>
<evidence type="ECO:0000259" key="4">
    <source>
        <dbReference type="Pfam" id="PF03358"/>
    </source>
</evidence>
<evidence type="ECO:0000256" key="2">
    <source>
        <dbReference type="ARBA" id="ARBA00022643"/>
    </source>
</evidence>
<reference evidence="5 8" key="2">
    <citation type="submission" date="2020-03" db="EMBL/GenBank/DDBJ databases">
        <title>Complete Genome Sequence of Halomonas meridiana strain Eplume2, isolated from hydrothermal-plume in the north east Pacific Ocean.</title>
        <authorList>
            <person name="Kurihara Y."/>
            <person name="Kawai S."/>
            <person name="Sakai A."/>
            <person name="Galipon J."/>
            <person name="Arakawa K."/>
        </authorList>
    </citation>
    <scope>NUCLEOTIDE SEQUENCE [LARGE SCALE GENOMIC DNA]</scope>
    <source>
        <strain evidence="5 8">Eplume2</strain>
    </source>
</reference>
<keyword evidence="2" id="KW-0288">FMN</keyword>
<evidence type="ECO:0000313" key="8">
    <source>
        <dbReference type="Proteomes" id="UP000501053"/>
    </source>
</evidence>
<gene>
    <name evidence="5" type="ORF">HMEPL2_00550</name>
    <name evidence="6" type="ORF">SAMN04490369_106012</name>
</gene>
<dbReference type="Proteomes" id="UP000501053">
    <property type="component" value="Chromosome"/>
</dbReference>